<sequence length="461" mass="48809">MAPAYSPRDPPSPLHGSPSSSRDREGLPVEERDRERSLDSDEYATEKVVAMALPITSRTLTSGQSTPDRGVSPRSPRQASQGSSSAGDNPSASLSSMLKHIQLTKITENRPLRAAASENVCLVGEASGRIKWITPSGPRKPGEGTEDEEQGLVSAEATTTGGALIRITLLAAGFIIGERGRSVRDITKQTGADIKSWTEPSKDVNARSTRVFVIEGKHRSVVMALQIISDAVDRYKMLCEGALRGQCVAPSQIVHKVEFNYQPPPRKNVPYAAAVKTLNGHGNRGSGGIARSQSDLPANATRLFSDARTSVRGSGSPPEYPHYEEALRSASESPYFSKTADQEGQLYGFGPHSAAPDTPAQFAAALKAAGMPAFMVAAPHLPTPTHPFLVDPFASMLPANARFAMANRAADGAYYHQGMQANPGANWPVNEAGGAAPWVQGAHPFLVRPLAHGGGVPGIGL</sequence>
<dbReference type="Pfam" id="PF00013">
    <property type="entry name" value="KH_1"/>
    <property type="match status" value="1"/>
</dbReference>
<dbReference type="InterPro" id="IPR004088">
    <property type="entry name" value="KH_dom_type_1"/>
</dbReference>
<protein>
    <recommendedName>
        <fullName evidence="3">K Homology domain-containing protein</fullName>
    </recommendedName>
</protein>
<feature type="region of interest" description="Disordered" evidence="2">
    <location>
        <begin position="1"/>
        <end position="93"/>
    </location>
</feature>
<dbReference type="PROSITE" id="PS50084">
    <property type="entry name" value="KH_TYPE_1"/>
    <property type="match status" value="1"/>
</dbReference>
<keyword evidence="1" id="KW-0694">RNA-binding</keyword>
<accession>A0AAW1QR15</accession>
<feature type="domain" description="K Homology" evidence="3">
    <location>
        <begin position="159"/>
        <end position="233"/>
    </location>
</feature>
<dbReference type="GO" id="GO:0003723">
    <property type="term" value="F:RNA binding"/>
    <property type="evidence" value="ECO:0007669"/>
    <property type="project" value="UniProtKB-UniRule"/>
</dbReference>
<evidence type="ECO:0000259" key="3">
    <source>
        <dbReference type="SMART" id="SM00322"/>
    </source>
</evidence>
<feature type="compositionally biased region" description="Basic and acidic residues" evidence="2">
    <location>
        <begin position="21"/>
        <end position="39"/>
    </location>
</feature>
<reference evidence="4 5" key="1">
    <citation type="journal article" date="2024" name="Nat. Commun.">
        <title>Phylogenomics reveals the evolutionary origins of lichenization in chlorophyte algae.</title>
        <authorList>
            <person name="Puginier C."/>
            <person name="Libourel C."/>
            <person name="Otte J."/>
            <person name="Skaloud P."/>
            <person name="Haon M."/>
            <person name="Grisel S."/>
            <person name="Petersen M."/>
            <person name="Berrin J.G."/>
            <person name="Delaux P.M."/>
            <person name="Dal Grande F."/>
            <person name="Keller J."/>
        </authorList>
    </citation>
    <scope>NUCLEOTIDE SEQUENCE [LARGE SCALE GENOMIC DNA]</scope>
    <source>
        <strain evidence="4 5">SAG 2043</strain>
    </source>
</reference>
<dbReference type="CDD" id="cd00105">
    <property type="entry name" value="KH-I"/>
    <property type="match status" value="1"/>
</dbReference>
<evidence type="ECO:0000313" key="4">
    <source>
        <dbReference type="EMBL" id="KAK9823648.1"/>
    </source>
</evidence>
<keyword evidence="5" id="KW-1185">Reference proteome</keyword>
<dbReference type="SMART" id="SM00322">
    <property type="entry name" value="KH"/>
    <property type="match status" value="1"/>
</dbReference>
<dbReference type="Proteomes" id="UP001489004">
    <property type="component" value="Unassembled WGS sequence"/>
</dbReference>
<dbReference type="Gene3D" id="3.30.1370.10">
    <property type="entry name" value="K Homology domain, type 1"/>
    <property type="match status" value="1"/>
</dbReference>
<proteinExistence type="predicted"/>
<feature type="compositionally biased region" description="Polar residues" evidence="2">
    <location>
        <begin position="56"/>
        <end position="67"/>
    </location>
</feature>
<dbReference type="EMBL" id="JALJOR010000002">
    <property type="protein sequence ID" value="KAK9823648.1"/>
    <property type="molecule type" value="Genomic_DNA"/>
</dbReference>
<dbReference type="AlphaFoldDB" id="A0AAW1QR15"/>
<comment type="caution">
    <text evidence="4">The sequence shown here is derived from an EMBL/GenBank/DDBJ whole genome shotgun (WGS) entry which is preliminary data.</text>
</comment>
<dbReference type="InterPro" id="IPR004087">
    <property type="entry name" value="KH_dom"/>
</dbReference>
<dbReference type="InterPro" id="IPR036612">
    <property type="entry name" value="KH_dom_type_1_sf"/>
</dbReference>
<feature type="compositionally biased region" description="Polar residues" evidence="2">
    <location>
        <begin position="75"/>
        <end position="93"/>
    </location>
</feature>
<name>A0AAW1QR15_9CHLO</name>
<evidence type="ECO:0000313" key="5">
    <source>
        <dbReference type="Proteomes" id="UP001489004"/>
    </source>
</evidence>
<evidence type="ECO:0000256" key="2">
    <source>
        <dbReference type="SAM" id="MobiDB-lite"/>
    </source>
</evidence>
<gene>
    <name evidence="4" type="ORF">WJX72_004420</name>
</gene>
<evidence type="ECO:0000256" key="1">
    <source>
        <dbReference type="PROSITE-ProRule" id="PRU00117"/>
    </source>
</evidence>
<organism evidence="4 5">
    <name type="scientific">[Myrmecia] bisecta</name>
    <dbReference type="NCBI Taxonomy" id="41462"/>
    <lineage>
        <taxon>Eukaryota</taxon>
        <taxon>Viridiplantae</taxon>
        <taxon>Chlorophyta</taxon>
        <taxon>core chlorophytes</taxon>
        <taxon>Trebouxiophyceae</taxon>
        <taxon>Trebouxiales</taxon>
        <taxon>Trebouxiaceae</taxon>
        <taxon>Myrmecia</taxon>
    </lineage>
</organism>
<dbReference type="SUPFAM" id="SSF54791">
    <property type="entry name" value="Eukaryotic type KH-domain (KH-domain type I)"/>
    <property type="match status" value="1"/>
</dbReference>